<dbReference type="EMBL" id="CM000760">
    <property type="protein sequence ID" value="OQU92003.1"/>
    <property type="molecule type" value="Genomic_DNA"/>
</dbReference>
<accession>A0A1Z5S7U5</accession>
<dbReference type="AlphaFoldDB" id="A0A1Z5S7U5"/>
<keyword evidence="3" id="KW-1185">Reference proteome</keyword>
<evidence type="ECO:0000313" key="3">
    <source>
        <dbReference type="Proteomes" id="UP000000768"/>
    </source>
</evidence>
<protein>
    <submittedName>
        <fullName evidence="2">Uncharacterized protein</fullName>
    </submittedName>
</protein>
<organism evidence="2 3">
    <name type="scientific">Sorghum bicolor</name>
    <name type="common">Sorghum</name>
    <name type="synonym">Sorghum vulgare</name>
    <dbReference type="NCBI Taxonomy" id="4558"/>
    <lineage>
        <taxon>Eukaryota</taxon>
        <taxon>Viridiplantae</taxon>
        <taxon>Streptophyta</taxon>
        <taxon>Embryophyta</taxon>
        <taxon>Tracheophyta</taxon>
        <taxon>Spermatophyta</taxon>
        <taxon>Magnoliopsida</taxon>
        <taxon>Liliopsida</taxon>
        <taxon>Poales</taxon>
        <taxon>Poaceae</taxon>
        <taxon>PACMAD clade</taxon>
        <taxon>Panicoideae</taxon>
        <taxon>Andropogonodae</taxon>
        <taxon>Andropogoneae</taxon>
        <taxon>Sorghinae</taxon>
        <taxon>Sorghum</taxon>
    </lineage>
</organism>
<evidence type="ECO:0000313" key="2">
    <source>
        <dbReference type="EMBL" id="OQU92003.1"/>
    </source>
</evidence>
<gene>
    <name evidence="2" type="ORF">SORBI_3001G273875</name>
</gene>
<dbReference type="Proteomes" id="UP000000768">
    <property type="component" value="Chromosome 1"/>
</dbReference>
<name>A0A1Z5S7U5_SORBI</name>
<sequence>MEVKAGMVQKLEGEVSKLKERLKLAEEKNTLLEAKHKELQRRITSARSLRLTLATFARCGRSGLLKLAILRGGVDNLNRVCVCVCGSFDSLHGCDDCKNLVDIYIMFSTRVSLLHMAIPSL</sequence>
<dbReference type="InParanoid" id="A0A1Z5S7U5"/>
<proteinExistence type="predicted"/>
<reference evidence="2 3" key="1">
    <citation type="journal article" date="2009" name="Nature">
        <title>The Sorghum bicolor genome and the diversification of grasses.</title>
        <authorList>
            <person name="Paterson A.H."/>
            <person name="Bowers J.E."/>
            <person name="Bruggmann R."/>
            <person name="Dubchak I."/>
            <person name="Grimwood J."/>
            <person name="Gundlach H."/>
            <person name="Haberer G."/>
            <person name="Hellsten U."/>
            <person name="Mitros T."/>
            <person name="Poliakov A."/>
            <person name="Schmutz J."/>
            <person name="Spannagl M."/>
            <person name="Tang H."/>
            <person name="Wang X."/>
            <person name="Wicker T."/>
            <person name="Bharti A.K."/>
            <person name="Chapman J."/>
            <person name="Feltus F.A."/>
            <person name="Gowik U."/>
            <person name="Grigoriev I.V."/>
            <person name="Lyons E."/>
            <person name="Maher C.A."/>
            <person name="Martis M."/>
            <person name="Narechania A."/>
            <person name="Otillar R.P."/>
            <person name="Penning B.W."/>
            <person name="Salamov A.A."/>
            <person name="Wang Y."/>
            <person name="Zhang L."/>
            <person name="Carpita N.C."/>
            <person name="Freeling M."/>
            <person name="Gingle A.R."/>
            <person name="Hash C.T."/>
            <person name="Keller B."/>
            <person name="Klein P."/>
            <person name="Kresovich S."/>
            <person name="McCann M.C."/>
            <person name="Ming R."/>
            <person name="Peterson D.G."/>
            <person name="Mehboob-ur-Rahman"/>
            <person name="Ware D."/>
            <person name="Westhoff P."/>
            <person name="Mayer K.F."/>
            <person name="Messing J."/>
            <person name="Rokhsar D.S."/>
        </authorList>
    </citation>
    <scope>NUCLEOTIDE SEQUENCE [LARGE SCALE GENOMIC DNA]</scope>
    <source>
        <strain evidence="3">cv. BTx623</strain>
    </source>
</reference>
<keyword evidence="1" id="KW-0175">Coiled coil</keyword>
<feature type="coiled-coil region" evidence="1">
    <location>
        <begin position="8"/>
        <end position="49"/>
    </location>
</feature>
<evidence type="ECO:0000256" key="1">
    <source>
        <dbReference type="SAM" id="Coils"/>
    </source>
</evidence>
<dbReference type="Gramene" id="OQU92003">
    <property type="protein sequence ID" value="OQU92003"/>
    <property type="gene ID" value="SORBI_3001G273875"/>
</dbReference>
<reference evidence="3" key="2">
    <citation type="journal article" date="2018" name="Plant J.">
        <title>The Sorghum bicolor reference genome: improved assembly, gene annotations, a transcriptome atlas, and signatures of genome organization.</title>
        <authorList>
            <person name="McCormick R.F."/>
            <person name="Truong S.K."/>
            <person name="Sreedasyam A."/>
            <person name="Jenkins J."/>
            <person name="Shu S."/>
            <person name="Sims D."/>
            <person name="Kennedy M."/>
            <person name="Amirebrahimi M."/>
            <person name="Weers B.D."/>
            <person name="McKinley B."/>
            <person name="Mattison A."/>
            <person name="Morishige D.T."/>
            <person name="Grimwood J."/>
            <person name="Schmutz J."/>
            <person name="Mullet J.E."/>
        </authorList>
    </citation>
    <scope>NUCLEOTIDE SEQUENCE [LARGE SCALE GENOMIC DNA]</scope>
    <source>
        <strain evidence="3">cv. BTx623</strain>
    </source>
</reference>